<dbReference type="Pfam" id="PF21983">
    <property type="entry name" value="NikA-like"/>
    <property type="match status" value="1"/>
</dbReference>
<dbReference type="Gene3D" id="1.20.5.780">
    <property type="entry name" value="Single helix bin"/>
    <property type="match status" value="1"/>
</dbReference>
<protein>
    <submittedName>
        <fullName evidence="1">Uncharacterized protein</fullName>
    </submittedName>
</protein>
<proteinExistence type="predicted"/>
<evidence type="ECO:0000313" key="1">
    <source>
        <dbReference type="EMBL" id="SHN66469.1"/>
    </source>
</evidence>
<dbReference type="STRING" id="1121455.SAMN02745728_01651"/>
<evidence type="ECO:0000313" key="2">
    <source>
        <dbReference type="Proteomes" id="UP000186469"/>
    </source>
</evidence>
<keyword evidence="2" id="KW-1185">Reference proteome</keyword>
<sequence length="138" mass="16102">MQKDNAMKAKKMKPHEINITEINPPMNSKEVKQKRKTETRTAWIKIRVTPTEKESIQNKAVLQGQSVTDFIRQRALDYRLRQTALEKEQVRQIARIGANLNQLARWANTYKNRAEAIEVISVILEFKRELKLGKNICT</sequence>
<dbReference type="InterPro" id="IPR053842">
    <property type="entry name" value="NikA-like"/>
</dbReference>
<gene>
    <name evidence="1" type="ORF">SAMN02745728_01651</name>
</gene>
<dbReference type="AlphaFoldDB" id="A0A1M7T6X6"/>
<dbReference type="Proteomes" id="UP000186469">
    <property type="component" value="Unassembled WGS sequence"/>
</dbReference>
<dbReference type="EMBL" id="FRDI01000007">
    <property type="protein sequence ID" value="SHN66469.1"/>
    <property type="molecule type" value="Genomic_DNA"/>
</dbReference>
<name>A0A1M7T6X6_9BACT</name>
<accession>A0A1M7T6X6</accession>
<organism evidence="1 2">
    <name type="scientific">Desulfovibrio litoralis DSM 11393</name>
    <dbReference type="NCBI Taxonomy" id="1121455"/>
    <lineage>
        <taxon>Bacteria</taxon>
        <taxon>Pseudomonadati</taxon>
        <taxon>Thermodesulfobacteriota</taxon>
        <taxon>Desulfovibrionia</taxon>
        <taxon>Desulfovibrionales</taxon>
        <taxon>Desulfovibrionaceae</taxon>
        <taxon>Desulfovibrio</taxon>
    </lineage>
</organism>
<reference evidence="1 2" key="1">
    <citation type="submission" date="2016-12" db="EMBL/GenBank/DDBJ databases">
        <authorList>
            <person name="Song W.-J."/>
            <person name="Kurnit D.M."/>
        </authorList>
    </citation>
    <scope>NUCLEOTIDE SEQUENCE [LARGE SCALE GENOMIC DNA]</scope>
    <source>
        <strain evidence="1 2">DSM 11393</strain>
    </source>
</reference>